<proteinExistence type="predicted"/>
<evidence type="ECO:0000313" key="2">
    <source>
        <dbReference type="EMBL" id="TSE29680.1"/>
    </source>
</evidence>
<dbReference type="Pfam" id="PF14334">
    <property type="entry name" value="DUF4390"/>
    <property type="match status" value="1"/>
</dbReference>
<sequence length="233" mass="25769">MRAVAWTVFSTPCSAKDEGTYRASAAWRRRALLRAALGAVLAAGLAAPAVAARFDTDGASWRLERTAEALYLSARVPLTLPPGVEEALRRGVPVYFVWHAVLRQPRWYWTDRRLASVTRTVRLVFQPLTQRWRLSVIDGAAPEQPAALHRHFESLDEALALARSVQRWRVVAGIELRGDEQLEVEFRVDTGQLPRPLQILPGGDEAASAWRAVLRLPPVGALDDPEPAAGGRE</sequence>
<dbReference type="EMBL" id="VJOM01000031">
    <property type="protein sequence ID" value="TSE29680.1"/>
    <property type="molecule type" value="Genomic_DNA"/>
</dbReference>
<dbReference type="OrthoDB" id="5298153at2"/>
<evidence type="ECO:0000256" key="1">
    <source>
        <dbReference type="SAM" id="Phobius"/>
    </source>
</evidence>
<reference evidence="2 3" key="1">
    <citation type="submission" date="2019-07" db="EMBL/GenBank/DDBJ databases">
        <title>Tepidimonas taiwanensis I1-1 draft genome.</title>
        <authorList>
            <person name="Da Costa M.S."/>
            <person name="Froufe H.J.C."/>
            <person name="Egas C."/>
            <person name="Albuquerque L."/>
        </authorList>
    </citation>
    <scope>NUCLEOTIDE SEQUENCE [LARGE SCALE GENOMIC DNA]</scope>
    <source>
        <strain evidence="2 3">I1-1</strain>
    </source>
</reference>
<protein>
    <recommendedName>
        <fullName evidence="4">DUF4390 domain-containing protein</fullName>
    </recommendedName>
</protein>
<accession>A0A554X1H0</accession>
<dbReference type="STRING" id="307486.GCA_000807215_02521"/>
<dbReference type="InterPro" id="IPR025500">
    <property type="entry name" value="DUF4390"/>
</dbReference>
<dbReference type="Proteomes" id="UP000317763">
    <property type="component" value="Unassembled WGS sequence"/>
</dbReference>
<keyword evidence="3" id="KW-1185">Reference proteome</keyword>
<keyword evidence="1" id="KW-0472">Membrane</keyword>
<evidence type="ECO:0008006" key="4">
    <source>
        <dbReference type="Google" id="ProtNLM"/>
    </source>
</evidence>
<gene>
    <name evidence="2" type="ORF">Ttaiw_02208</name>
</gene>
<dbReference type="AlphaFoldDB" id="A0A554X1H0"/>
<evidence type="ECO:0000313" key="3">
    <source>
        <dbReference type="Proteomes" id="UP000317763"/>
    </source>
</evidence>
<name>A0A554X1H0_9BURK</name>
<organism evidence="2 3">
    <name type="scientific">Tepidimonas taiwanensis</name>
    <dbReference type="NCBI Taxonomy" id="307486"/>
    <lineage>
        <taxon>Bacteria</taxon>
        <taxon>Pseudomonadati</taxon>
        <taxon>Pseudomonadota</taxon>
        <taxon>Betaproteobacteria</taxon>
        <taxon>Burkholderiales</taxon>
        <taxon>Tepidimonas</taxon>
    </lineage>
</organism>
<comment type="caution">
    <text evidence="2">The sequence shown here is derived from an EMBL/GenBank/DDBJ whole genome shotgun (WGS) entry which is preliminary data.</text>
</comment>
<keyword evidence="1" id="KW-1133">Transmembrane helix</keyword>
<keyword evidence="1" id="KW-0812">Transmembrane</keyword>
<feature type="transmembrane region" description="Helical" evidence="1">
    <location>
        <begin position="31"/>
        <end position="52"/>
    </location>
</feature>